<keyword evidence="3" id="KW-1185">Reference proteome</keyword>
<dbReference type="SUPFAM" id="SSF54523">
    <property type="entry name" value="Pili subunits"/>
    <property type="match status" value="1"/>
</dbReference>
<protein>
    <submittedName>
        <fullName evidence="2">Prepilin-type N-terminal cleavage/methylation domain-containing protein</fullName>
    </submittedName>
</protein>
<feature type="compositionally biased region" description="Low complexity" evidence="1">
    <location>
        <begin position="16"/>
        <end position="35"/>
    </location>
</feature>
<accession>A0A4Z0NVX8</accession>
<evidence type="ECO:0000256" key="1">
    <source>
        <dbReference type="SAM" id="MobiDB-lite"/>
    </source>
</evidence>
<reference evidence="2 3" key="1">
    <citation type="submission" date="2019-04" db="EMBL/GenBank/DDBJ databases">
        <authorList>
            <person name="Feng G."/>
            <person name="Zhu H."/>
        </authorList>
    </citation>
    <scope>NUCLEOTIDE SEQUENCE [LARGE SCALE GENOMIC DNA]</scope>
    <source>
        <strain evidence="2 3">6HR-1</strain>
    </source>
</reference>
<proteinExistence type="predicted"/>
<gene>
    <name evidence="2" type="ORF">EU555_06485</name>
</gene>
<dbReference type="Pfam" id="PF07963">
    <property type="entry name" value="N_methyl"/>
    <property type="match status" value="1"/>
</dbReference>
<sequence length="236" mass="24964">MSARRSAGAICRRSGASAWPSAAPTAASSTPRSSPEGSAVAEAGPESGEAGFTLVEVLVSLALCALVALLTLQTLQATGLISRAARRLEAQEEVHLVREHLRRAFADRAARRPGGPHPPFIGHPDRLVATVQANRDVARGSERQLDLGTAMGDDGLLLVETSGSVDAPGRPDLLLDRIAGLQLRYFGAQGPDPTPRWATRWTRRDRPPVLVEVTVAFPPADGRRWPPLVLALGSGS</sequence>
<dbReference type="AlphaFoldDB" id="A0A4Z0NVX8"/>
<dbReference type="InterPro" id="IPR012902">
    <property type="entry name" value="N_methyl_site"/>
</dbReference>
<evidence type="ECO:0000313" key="2">
    <source>
        <dbReference type="EMBL" id="TGE01240.1"/>
    </source>
</evidence>
<organism evidence="2 3">
    <name type="scientific">Methylobacterium nonmethylotrophicum</name>
    <dbReference type="NCBI Taxonomy" id="1141884"/>
    <lineage>
        <taxon>Bacteria</taxon>
        <taxon>Pseudomonadati</taxon>
        <taxon>Pseudomonadota</taxon>
        <taxon>Alphaproteobacteria</taxon>
        <taxon>Hyphomicrobiales</taxon>
        <taxon>Methylobacteriaceae</taxon>
        <taxon>Methylobacterium</taxon>
    </lineage>
</organism>
<evidence type="ECO:0000313" key="3">
    <source>
        <dbReference type="Proteomes" id="UP000297535"/>
    </source>
</evidence>
<dbReference type="Proteomes" id="UP000297535">
    <property type="component" value="Unassembled WGS sequence"/>
</dbReference>
<name>A0A4Z0NVX8_9HYPH</name>
<dbReference type="EMBL" id="SRLB01000004">
    <property type="protein sequence ID" value="TGE01240.1"/>
    <property type="molecule type" value="Genomic_DNA"/>
</dbReference>
<dbReference type="NCBIfam" id="TIGR02532">
    <property type="entry name" value="IV_pilin_GFxxxE"/>
    <property type="match status" value="1"/>
</dbReference>
<comment type="caution">
    <text evidence="2">The sequence shown here is derived from an EMBL/GenBank/DDBJ whole genome shotgun (WGS) entry which is preliminary data.</text>
</comment>
<dbReference type="OrthoDB" id="8220660at2"/>
<feature type="region of interest" description="Disordered" evidence="1">
    <location>
        <begin position="1"/>
        <end position="45"/>
    </location>
</feature>
<dbReference type="InterPro" id="IPR045584">
    <property type="entry name" value="Pilin-like"/>
</dbReference>